<dbReference type="Pfam" id="PF16487">
    <property type="entry name" value="ArgoMid"/>
    <property type="match status" value="1"/>
</dbReference>
<sequence length="836" mass="94582">MNMIDFVKRPGLGRKGRVINVRANYIEISYLPYTNIYHYDVIITPEVPPSLNRRIYCELESLQADVFERSKPVFDGRRNIFTAIPLPFEAATFDITLSIDITPLGERPPCSFNIKVRKVAVINMEILHRFLEGKCSSSSMNILPGIMALNVLIHYKPSIMHVTHNDDEIIYAKYKRSFYTNQISQPLYGGAEVWQRYYQSIKPTSKKLMVNIEVSGTAFYENCSLIQMVVKLLVKRHPDDLRRGIPDRDRVKLERALKNIKIRVTHLGSASKRLFKIVKLTNTPASGTKLEIDGKCTDVASYFQVTYKKPLLYPFLPCVIVRKDTSIPLEGQRHFRKLNERQTADMFKLICPQPQVRANKILQGSEILNHQDNERLRRFGMHISDEMAVVVARILPAPRLQYHPSSRDASFVPKDGSWNMRDKKVATGATLGSWAVVSFGRYELEAVQNFIRELVNTCFDIGMNIPNKSPTIQQGNPMGNIEQILRQAWVKAGNMSKSPPQLIVCVLPNTGVPLYAEIKRVSDTVIGVATQCVQSKHVYQAKKQYCANVCLKMNVKLGGMNSFIEPSLVPFITKRPTMIMGADITHPAPGGDSSRPSIAALCASMDAKASRYATSIRIQGGMVLIIADLIGMVKELLKTFYQTCGRKPECILFYRDGISDSQFEQVIDFEVSAIKAACLALESNYKPTITYIVVQKRHHTRFFPMNKEDSDRTGNCLPGTVVESTITHPFEFDFYLTSHSSSVGTSRSTHYHVLYDENQFTSDSLQTLSYNLCYTFARSTRAVSIVTPVYYAHLACNRARFHFRGENWSDIDSETGGSVSTYGMVKPELQSVMYFI</sequence>
<dbReference type="InterPro" id="IPR003100">
    <property type="entry name" value="PAZ_dom"/>
</dbReference>
<protein>
    <submittedName>
        <fullName evidence="3">6114_t:CDS:1</fullName>
    </submittedName>
</protein>
<proteinExistence type="predicted"/>
<dbReference type="PROSITE" id="PS50822">
    <property type="entry name" value="PIWI"/>
    <property type="match status" value="1"/>
</dbReference>
<dbReference type="SUPFAM" id="SSF101690">
    <property type="entry name" value="PAZ domain"/>
    <property type="match status" value="1"/>
</dbReference>
<dbReference type="CDD" id="cd02846">
    <property type="entry name" value="PAZ_argonaute_like"/>
    <property type="match status" value="1"/>
</dbReference>
<dbReference type="InterPro" id="IPR012337">
    <property type="entry name" value="RNaseH-like_sf"/>
</dbReference>
<evidence type="ECO:0000313" key="4">
    <source>
        <dbReference type="Proteomes" id="UP001153678"/>
    </source>
</evidence>
<dbReference type="Gene3D" id="2.170.260.10">
    <property type="entry name" value="paz domain"/>
    <property type="match status" value="1"/>
</dbReference>
<dbReference type="InterPro" id="IPR014811">
    <property type="entry name" value="ArgoL1"/>
</dbReference>
<dbReference type="InterPro" id="IPR036085">
    <property type="entry name" value="PAZ_dom_sf"/>
</dbReference>
<gene>
    <name evidence="3" type="ORF">FWILDA_LOCUS1823</name>
</gene>
<evidence type="ECO:0000259" key="2">
    <source>
        <dbReference type="PROSITE" id="PS50822"/>
    </source>
</evidence>
<reference evidence="3" key="1">
    <citation type="submission" date="2022-08" db="EMBL/GenBank/DDBJ databases">
        <authorList>
            <person name="Kallberg Y."/>
            <person name="Tangrot J."/>
            <person name="Rosling A."/>
        </authorList>
    </citation>
    <scope>NUCLEOTIDE SEQUENCE</scope>
    <source>
        <strain evidence="3">Wild A</strain>
    </source>
</reference>
<dbReference type="Proteomes" id="UP001153678">
    <property type="component" value="Unassembled WGS sequence"/>
</dbReference>
<dbReference type="SMART" id="SM01163">
    <property type="entry name" value="DUF1785"/>
    <property type="match status" value="1"/>
</dbReference>
<comment type="caution">
    <text evidence="3">The sequence shown here is derived from an EMBL/GenBank/DDBJ whole genome shotgun (WGS) entry which is preliminary data.</text>
</comment>
<dbReference type="SUPFAM" id="SSF53098">
    <property type="entry name" value="Ribonuclease H-like"/>
    <property type="match status" value="1"/>
</dbReference>
<name>A0A9W4SCR5_9GLOM</name>
<dbReference type="Pfam" id="PF02170">
    <property type="entry name" value="PAZ"/>
    <property type="match status" value="1"/>
</dbReference>
<dbReference type="InterPro" id="IPR032473">
    <property type="entry name" value="Argonaute_Mid_dom"/>
</dbReference>
<dbReference type="Pfam" id="PF02171">
    <property type="entry name" value="Piwi"/>
    <property type="match status" value="1"/>
</dbReference>
<organism evidence="3 4">
    <name type="scientific">Funneliformis geosporum</name>
    <dbReference type="NCBI Taxonomy" id="1117311"/>
    <lineage>
        <taxon>Eukaryota</taxon>
        <taxon>Fungi</taxon>
        <taxon>Fungi incertae sedis</taxon>
        <taxon>Mucoromycota</taxon>
        <taxon>Glomeromycotina</taxon>
        <taxon>Glomeromycetes</taxon>
        <taxon>Glomerales</taxon>
        <taxon>Glomeraceae</taxon>
        <taxon>Funneliformis</taxon>
    </lineage>
</organism>
<feature type="domain" description="PAZ" evidence="1">
    <location>
        <begin position="224"/>
        <end position="336"/>
    </location>
</feature>
<dbReference type="InterPro" id="IPR045246">
    <property type="entry name" value="Piwi_ago-like"/>
</dbReference>
<keyword evidence="4" id="KW-1185">Reference proteome</keyword>
<dbReference type="PANTHER" id="PTHR22891">
    <property type="entry name" value="EUKARYOTIC TRANSLATION INITIATION FACTOR 2C"/>
    <property type="match status" value="1"/>
</dbReference>
<evidence type="ECO:0000259" key="1">
    <source>
        <dbReference type="PROSITE" id="PS50821"/>
    </source>
</evidence>
<dbReference type="SMART" id="SM00950">
    <property type="entry name" value="Piwi"/>
    <property type="match status" value="1"/>
</dbReference>
<dbReference type="InterPro" id="IPR003165">
    <property type="entry name" value="Piwi"/>
</dbReference>
<dbReference type="EMBL" id="CAMKVN010000187">
    <property type="protein sequence ID" value="CAI2164947.1"/>
    <property type="molecule type" value="Genomic_DNA"/>
</dbReference>
<accession>A0A9W4SCR5</accession>
<dbReference type="AlphaFoldDB" id="A0A9W4SCR5"/>
<dbReference type="Pfam" id="PF08699">
    <property type="entry name" value="ArgoL1"/>
    <property type="match status" value="1"/>
</dbReference>
<dbReference type="Pfam" id="PF16488">
    <property type="entry name" value="ArgoL2"/>
    <property type="match status" value="1"/>
</dbReference>
<dbReference type="InterPro" id="IPR032474">
    <property type="entry name" value="Argonaute_N"/>
</dbReference>
<dbReference type="GO" id="GO:0003723">
    <property type="term" value="F:RNA binding"/>
    <property type="evidence" value="ECO:0007669"/>
    <property type="project" value="InterPro"/>
</dbReference>
<dbReference type="Gene3D" id="3.30.420.10">
    <property type="entry name" value="Ribonuclease H-like superfamily/Ribonuclease H"/>
    <property type="match status" value="1"/>
</dbReference>
<dbReference type="PROSITE" id="PS50821">
    <property type="entry name" value="PAZ"/>
    <property type="match status" value="1"/>
</dbReference>
<dbReference type="InterPro" id="IPR036397">
    <property type="entry name" value="RNaseH_sf"/>
</dbReference>
<evidence type="ECO:0000313" key="3">
    <source>
        <dbReference type="EMBL" id="CAI2164947.1"/>
    </source>
</evidence>
<feature type="domain" description="Piwi" evidence="2">
    <location>
        <begin position="502"/>
        <end position="804"/>
    </location>
</feature>
<dbReference type="Pfam" id="PF16486">
    <property type="entry name" value="ArgoN"/>
    <property type="match status" value="1"/>
</dbReference>
<dbReference type="CDD" id="cd04657">
    <property type="entry name" value="Piwi_ago-like"/>
    <property type="match status" value="1"/>
</dbReference>
<dbReference type="Gene3D" id="3.40.50.2300">
    <property type="match status" value="1"/>
</dbReference>
<dbReference type="InterPro" id="IPR032472">
    <property type="entry name" value="ArgoL2"/>
</dbReference>
<dbReference type="OrthoDB" id="10252740at2759"/>